<name>K2LM00_9HYPH</name>
<feature type="domain" description="ABC transmembrane type-1" evidence="7">
    <location>
        <begin position="257"/>
        <end position="474"/>
    </location>
</feature>
<feature type="transmembrane region" description="Helical" evidence="5">
    <location>
        <begin position="200"/>
        <end position="221"/>
    </location>
</feature>
<dbReference type="GO" id="GO:0005886">
    <property type="term" value="C:plasma membrane"/>
    <property type="evidence" value="ECO:0007669"/>
    <property type="project" value="UniProtKB-SubCell"/>
</dbReference>
<evidence type="ECO:0000256" key="5">
    <source>
        <dbReference type="RuleBase" id="RU363032"/>
    </source>
</evidence>
<gene>
    <name evidence="8" type="ORF">NA2_11465</name>
</gene>
<dbReference type="STRING" id="391937.NA2_11465"/>
<reference evidence="8 9" key="1">
    <citation type="journal article" date="2012" name="J. Bacteriol.">
        <title>Genome Sequence of Nitratireductor pacificus Type Strain pht-3B.</title>
        <authorList>
            <person name="Lai Q."/>
            <person name="Li G."/>
            <person name="Shao Z."/>
        </authorList>
    </citation>
    <scope>NUCLEOTIDE SEQUENCE [LARGE SCALE GENOMIC DNA]</scope>
    <source>
        <strain evidence="9">pht-3B</strain>
    </source>
</reference>
<dbReference type="PANTHER" id="PTHR42727:SF1">
    <property type="entry name" value="PHOSPHATE TRANSPORT SYSTEM PERMEASE"/>
    <property type="match status" value="1"/>
</dbReference>
<evidence type="ECO:0000256" key="1">
    <source>
        <dbReference type="ARBA" id="ARBA00004651"/>
    </source>
</evidence>
<dbReference type="Proteomes" id="UP000006786">
    <property type="component" value="Unassembled WGS sequence"/>
</dbReference>
<dbReference type="RefSeq" id="WP_008597041.1">
    <property type="nucleotide sequence ID" value="NZ_AMRM01000011.1"/>
</dbReference>
<keyword evidence="3 5" id="KW-1133">Transmembrane helix</keyword>
<organism evidence="8 9">
    <name type="scientific">Nitratireductor pacificus pht-3B</name>
    <dbReference type="NCBI Taxonomy" id="391937"/>
    <lineage>
        <taxon>Bacteria</taxon>
        <taxon>Pseudomonadati</taxon>
        <taxon>Pseudomonadota</taxon>
        <taxon>Alphaproteobacteria</taxon>
        <taxon>Hyphomicrobiales</taxon>
        <taxon>Phyllobacteriaceae</taxon>
        <taxon>Nitratireductor</taxon>
    </lineage>
</organism>
<dbReference type="OrthoDB" id="9785113at2"/>
<dbReference type="Pfam" id="PF12501">
    <property type="entry name" value="DUF3708"/>
    <property type="match status" value="1"/>
</dbReference>
<keyword evidence="9" id="KW-1185">Reference proteome</keyword>
<dbReference type="AlphaFoldDB" id="K2LM00"/>
<dbReference type="InterPro" id="IPR000515">
    <property type="entry name" value="MetI-like"/>
</dbReference>
<keyword evidence="5" id="KW-0813">Transport</keyword>
<dbReference type="InterPro" id="IPR011864">
    <property type="entry name" value="Phosphate_PstC"/>
</dbReference>
<dbReference type="Gene3D" id="1.10.3720.10">
    <property type="entry name" value="MetI-like"/>
    <property type="match status" value="1"/>
</dbReference>
<evidence type="ECO:0000256" key="6">
    <source>
        <dbReference type="RuleBase" id="RU363054"/>
    </source>
</evidence>
<dbReference type="EMBL" id="AMRM01000011">
    <property type="protein sequence ID" value="EKF18799.1"/>
    <property type="molecule type" value="Genomic_DNA"/>
</dbReference>
<keyword evidence="6" id="KW-0592">Phosphate transport</keyword>
<dbReference type="CDD" id="cd06261">
    <property type="entry name" value="TM_PBP2"/>
    <property type="match status" value="1"/>
</dbReference>
<comment type="subcellular location">
    <subcellularLocation>
        <location evidence="6">Cell inner membrane</location>
        <topology evidence="6">Multi-pass membrane protein</topology>
    </subcellularLocation>
    <subcellularLocation>
        <location evidence="1 5">Cell membrane</location>
        <topology evidence="1 5">Multi-pass membrane protein</topology>
    </subcellularLocation>
</comment>
<comment type="function">
    <text evidence="6">Part of the binding-protein-dependent transport system for phosphate; probably responsible for the translocation of the substrate across the membrane.</text>
</comment>
<sequence length="486" mass="51727">MTPGILAIIVLVLTAAGYVLGRRRALALAKRDGARLHSLPGHYGQAVALFTMVPALLLMAAWLFLQPLLIDNQISSQIPDSVIPEGGARSLVMADVRRIADGLDRLVETGRVSEDALSSMQADTTDIRGRLAEVGVALGSDVAPAVFDAAKSYRSIADTSALLRNIAVLATALAFGFLALQRVKPAMRARNISETFIRSLLIGSSLVAILTTFGIVASLLFETIHFFRLYPARDFFFSTVWNPQFRGGSDLGILPLLWGTFYVSVVALLLAVPIGLMIAIYLAEYSGRALRSFAKPAIEILAGIPTIVYGLFALITVGPFLRDWLAQPLGLGTSSSSVLTAGLVMGIMLIPFVSSLSDDVINAVPQAMRDGSYGLGATQSETIRKVIMPAALPGIVGAILLAASRAIGETMIVVMGAGAAARLGLNPLEAMTTVTVKIVSQLTGDTEFASPETLVAFALGLTLFVFTLGLNILALYIVRKYREQYE</sequence>
<feature type="transmembrane region" description="Helical" evidence="5">
    <location>
        <begin position="386"/>
        <end position="407"/>
    </location>
</feature>
<evidence type="ECO:0000313" key="9">
    <source>
        <dbReference type="Proteomes" id="UP000006786"/>
    </source>
</evidence>
<feature type="transmembrane region" description="Helical" evidence="5">
    <location>
        <begin position="261"/>
        <end position="285"/>
    </location>
</feature>
<dbReference type="PATRIC" id="fig|391937.3.peg.2363"/>
<protein>
    <recommendedName>
        <fullName evidence="6">Phosphate transport system permease protein</fullName>
    </recommendedName>
</protein>
<feature type="transmembrane region" description="Helical" evidence="5">
    <location>
        <begin position="454"/>
        <end position="478"/>
    </location>
</feature>
<dbReference type="NCBIfam" id="TIGR02138">
    <property type="entry name" value="phosphate_pstC"/>
    <property type="match status" value="1"/>
</dbReference>
<dbReference type="Pfam" id="PF00528">
    <property type="entry name" value="BPD_transp_1"/>
    <property type="match status" value="1"/>
</dbReference>
<feature type="transmembrane region" description="Helical" evidence="5">
    <location>
        <begin position="297"/>
        <end position="321"/>
    </location>
</feature>
<evidence type="ECO:0000256" key="2">
    <source>
        <dbReference type="ARBA" id="ARBA00022692"/>
    </source>
</evidence>
<dbReference type="PROSITE" id="PS50928">
    <property type="entry name" value="ABC_TM1"/>
    <property type="match status" value="1"/>
</dbReference>
<keyword evidence="6" id="KW-0997">Cell inner membrane</keyword>
<comment type="similarity">
    <text evidence="6">Belongs to the binding-protein-dependent transport system permease family. CysTW subfamily.</text>
</comment>
<dbReference type="SUPFAM" id="SSF161098">
    <property type="entry name" value="MetI-like"/>
    <property type="match status" value="1"/>
</dbReference>
<dbReference type="PANTHER" id="PTHR42727">
    <property type="entry name" value="PHOSPHATE TRANSPORT SYSTEM PERMEASE PROTEIN"/>
    <property type="match status" value="1"/>
</dbReference>
<keyword evidence="2 5" id="KW-0812">Transmembrane</keyword>
<dbReference type="InterPro" id="IPR035906">
    <property type="entry name" value="MetI-like_sf"/>
</dbReference>
<evidence type="ECO:0000259" key="7">
    <source>
        <dbReference type="PROSITE" id="PS50928"/>
    </source>
</evidence>
<feature type="transmembrane region" description="Helical" evidence="5">
    <location>
        <begin position="161"/>
        <end position="180"/>
    </location>
</feature>
<dbReference type="eggNOG" id="COG0573">
    <property type="taxonomic scope" value="Bacteria"/>
</dbReference>
<evidence type="ECO:0000313" key="8">
    <source>
        <dbReference type="EMBL" id="EKF18799.1"/>
    </source>
</evidence>
<accession>K2LM00</accession>
<dbReference type="GO" id="GO:0005315">
    <property type="term" value="F:phosphate transmembrane transporter activity"/>
    <property type="evidence" value="ECO:0007669"/>
    <property type="project" value="InterPro"/>
</dbReference>
<feature type="transmembrane region" description="Helical" evidence="5">
    <location>
        <begin position="6"/>
        <end position="21"/>
    </location>
</feature>
<feature type="transmembrane region" description="Helical" evidence="5">
    <location>
        <begin position="42"/>
        <end position="65"/>
    </location>
</feature>
<keyword evidence="6" id="KW-1003">Cell membrane</keyword>
<dbReference type="InterPro" id="IPR022182">
    <property type="entry name" value="PstC_N"/>
</dbReference>
<feature type="transmembrane region" description="Helical" evidence="5">
    <location>
        <begin position="341"/>
        <end position="365"/>
    </location>
</feature>
<keyword evidence="4 5" id="KW-0472">Membrane</keyword>
<comment type="caution">
    <text evidence="8">The sequence shown here is derived from an EMBL/GenBank/DDBJ whole genome shotgun (WGS) entry which is preliminary data.</text>
</comment>
<comment type="caution">
    <text evidence="6">Lacks conserved residue(s) required for the propagation of feature annotation.</text>
</comment>
<dbReference type="GO" id="GO:0006817">
    <property type="term" value="P:phosphate ion transport"/>
    <property type="evidence" value="ECO:0007669"/>
    <property type="project" value="UniProtKB-KW"/>
</dbReference>
<evidence type="ECO:0000256" key="3">
    <source>
        <dbReference type="ARBA" id="ARBA00022989"/>
    </source>
</evidence>
<evidence type="ECO:0000256" key="4">
    <source>
        <dbReference type="ARBA" id="ARBA00023136"/>
    </source>
</evidence>
<proteinExistence type="inferred from homology"/>